<dbReference type="Gene3D" id="3.60.20.40">
    <property type="match status" value="1"/>
</dbReference>
<dbReference type="InterPro" id="IPR043138">
    <property type="entry name" value="GGT_lsub"/>
</dbReference>
<keyword evidence="2" id="KW-1185">Reference proteome</keyword>
<dbReference type="Proteomes" id="UP000706333">
    <property type="component" value="Unassembled WGS sequence"/>
</dbReference>
<dbReference type="SUPFAM" id="SSF56235">
    <property type="entry name" value="N-terminal nucleophile aminohydrolases (Ntn hydrolases)"/>
    <property type="match status" value="1"/>
</dbReference>
<organism evidence="1 2">
    <name type="scientific">Rhodobaculum claviforme</name>
    <dbReference type="NCBI Taxonomy" id="1549854"/>
    <lineage>
        <taxon>Bacteria</taxon>
        <taxon>Pseudomonadati</taxon>
        <taxon>Pseudomonadota</taxon>
        <taxon>Alphaproteobacteria</taxon>
        <taxon>Rhodobacterales</taxon>
        <taxon>Paracoccaceae</taxon>
        <taxon>Rhodobaculum</taxon>
    </lineage>
</organism>
<protein>
    <submittedName>
        <fullName evidence="1">Gamma-glutamyltransferase</fullName>
    </submittedName>
</protein>
<sequence length="528" mass="54857">MLTSAMGFRGGMTAPHRAAALAGRDVLEAGGSAVEAMVAAAAVIAVAYPHMNGIGGDGFWIIHRPGQDPVAVAGCGRAAGLASPDWYAGHGVTDALPARGALAALTVPGTIDGWRAALALCPRGHRLALADLLAPAVALARDGVAVTENQSRTTAEKLDGLRDVPGFADAFLVDGAPPAPGHRLRQGGLGATLEHLGRAGLRDYYEGDIAATHARFLEAAGSPLRADDLHRFAATEGPPLTVPLRAGRLFNSQPPTQGVSSLMILALFDRLGVDRPEGFAHVHGLIEATKLAFLRRNAELGDPDHMAIPAQDWLEGGALDRLAARIDPARARPWPEVAKPGDTIWMGAADDQGCVVSFIQSVFWEFGSGLVCPDTGVLFQNRGAGFSLAAGPNQLRPGARPFHTLNPALAHLEDGRVLAYGTMGGEGQPQTQAAVFSRHAMFGQDLQAAVNAPRWLLGKTWGDATTSLKLEDRFDPALVAALKAAGHEVEMIAPHSDLAGHAGAVSLHPGGLIEVAADPRADGAALGF</sequence>
<dbReference type="Gene3D" id="1.10.246.130">
    <property type="match status" value="1"/>
</dbReference>
<evidence type="ECO:0000313" key="1">
    <source>
        <dbReference type="EMBL" id="MBK5927974.1"/>
    </source>
</evidence>
<dbReference type="EMBL" id="NHSD01000283">
    <property type="protein sequence ID" value="MBK5927974.1"/>
    <property type="molecule type" value="Genomic_DNA"/>
</dbReference>
<dbReference type="Pfam" id="PF01019">
    <property type="entry name" value="G_glu_transpept"/>
    <property type="match status" value="1"/>
</dbReference>
<accession>A0A934WJL2</accession>
<dbReference type="AlphaFoldDB" id="A0A934WJL2"/>
<dbReference type="InterPro" id="IPR029055">
    <property type="entry name" value="Ntn_hydrolases_N"/>
</dbReference>
<gene>
    <name evidence="1" type="ORF">CCR87_11660</name>
</gene>
<dbReference type="PANTHER" id="PTHR43881:SF5">
    <property type="entry name" value="GAMMA-GLUTAMYLTRANSPEPTIDASE"/>
    <property type="match status" value="1"/>
</dbReference>
<comment type="caution">
    <text evidence="1">The sequence shown here is derived from an EMBL/GenBank/DDBJ whole genome shotgun (WGS) entry which is preliminary data.</text>
</comment>
<reference evidence="1" key="2">
    <citation type="journal article" date="2020" name="Microorganisms">
        <title>Osmotic Adaptation and Compatible Solute Biosynthesis of Phototrophic Bacteria as Revealed from Genome Analyses.</title>
        <authorList>
            <person name="Imhoff J.F."/>
            <person name="Rahn T."/>
            <person name="Kunzel S."/>
            <person name="Keller A."/>
            <person name="Neulinger S.C."/>
        </authorList>
    </citation>
    <scope>NUCLEOTIDE SEQUENCE</scope>
    <source>
        <strain evidence="1">LMG 28126</strain>
    </source>
</reference>
<proteinExistence type="predicted"/>
<reference evidence="1" key="1">
    <citation type="submission" date="2017-05" db="EMBL/GenBank/DDBJ databases">
        <authorList>
            <person name="Imhoff J.F."/>
            <person name="Rahn T."/>
            <person name="Kuenzel S."/>
            <person name="Neulinger S.C."/>
        </authorList>
    </citation>
    <scope>NUCLEOTIDE SEQUENCE</scope>
    <source>
        <strain evidence="1">LMG 28126</strain>
    </source>
</reference>
<evidence type="ECO:0000313" key="2">
    <source>
        <dbReference type="Proteomes" id="UP000706333"/>
    </source>
</evidence>
<dbReference type="InterPro" id="IPR052896">
    <property type="entry name" value="GGT-like_enzyme"/>
</dbReference>
<dbReference type="PRINTS" id="PR01210">
    <property type="entry name" value="GGTRANSPTASE"/>
</dbReference>
<dbReference type="PANTHER" id="PTHR43881">
    <property type="entry name" value="GAMMA-GLUTAMYLTRANSPEPTIDASE (AFU_ORTHOLOGUE AFUA_4G13580)"/>
    <property type="match status" value="1"/>
</dbReference>
<dbReference type="InterPro" id="IPR043137">
    <property type="entry name" value="GGT_ssub_C"/>
</dbReference>
<dbReference type="RefSeq" id="WP_201157725.1">
    <property type="nucleotide sequence ID" value="NZ_NHSD01000283.1"/>
</dbReference>
<name>A0A934WJL2_9RHOB</name>